<keyword evidence="3" id="KW-1185">Reference proteome</keyword>
<sequence>MITSIRRNLFFLFYCLCLLSFVQVSAQTERRIPLSDFRDKLFGYWNGQLVGNYLGFPFENLYDEEPLPLFVDRYYTFEDAERHGLRMNLNDRRAYIHIMADALGGAWSDDDTDIELVMLHGLEEYGLDMTYEQVADLRKKHVNRFIWASNARVRELLHKGEMPPQTGSKEKNDWWYGITSHLINEIWGVVYPGMIQMAAQKSEWGAKITNDDWATHPTILYGSMFSAAFFENDIKRLLSIGLASLPPESPFKKGVHNVMAWAEQEEDWKDCRKKIHDAYFEEVEGFKIPFPMMGSMVNGLNGVMALLYGNGDFERTLGIAVSTGYDCDNQAATLGGLLGVIHGGAAIPERFTHNLPSRGRWQKPFNDTYINYSRDLLPNYYRISDIVERIMGVAQSAIIVHGGRVEEVNGESYFVVSSDIDDYTQ</sequence>
<dbReference type="InterPro" id="IPR005502">
    <property type="entry name" value="Ribosyl_crysJ1"/>
</dbReference>
<dbReference type="STRING" id="1232681.ADIS_2082"/>
<comment type="cofactor">
    <cofactor evidence="1">
        <name>Mg(2+)</name>
        <dbReference type="ChEBI" id="CHEBI:18420"/>
    </cofactor>
    <text evidence="1">Binds 2 magnesium ions per subunit.</text>
</comment>
<dbReference type="Proteomes" id="UP000013909">
    <property type="component" value="Unassembled WGS sequence"/>
</dbReference>
<evidence type="ECO:0000313" key="3">
    <source>
        <dbReference type="Proteomes" id="UP000013909"/>
    </source>
</evidence>
<organism evidence="2 3">
    <name type="scientific">Lunatimonas lonarensis</name>
    <dbReference type="NCBI Taxonomy" id="1232681"/>
    <lineage>
        <taxon>Bacteria</taxon>
        <taxon>Pseudomonadati</taxon>
        <taxon>Bacteroidota</taxon>
        <taxon>Cytophagia</taxon>
        <taxon>Cytophagales</taxon>
        <taxon>Cyclobacteriaceae</taxon>
    </lineage>
</organism>
<name>R7ZTF7_9BACT</name>
<feature type="binding site" evidence="1">
    <location>
        <position position="328"/>
    </location>
    <ligand>
        <name>Mg(2+)</name>
        <dbReference type="ChEBI" id="CHEBI:18420"/>
        <label>1</label>
    </ligand>
</feature>
<keyword evidence="1" id="KW-0460">Magnesium</keyword>
<dbReference type="AlphaFoldDB" id="R7ZTF7"/>
<evidence type="ECO:0000256" key="1">
    <source>
        <dbReference type="PIRSR" id="PIRSR605502-1"/>
    </source>
</evidence>
<reference evidence="2 3" key="1">
    <citation type="submission" date="2013-02" db="EMBL/GenBank/DDBJ databases">
        <title>A novel strain isolated from Lonar lake, Maharashtra, India.</title>
        <authorList>
            <person name="Singh A."/>
        </authorList>
    </citation>
    <scope>NUCLEOTIDE SEQUENCE [LARGE SCALE GENOMIC DNA]</scope>
    <source>
        <strain evidence="2 3">AK24</strain>
    </source>
</reference>
<accession>R7ZTF7</accession>
<feature type="binding site" evidence="1">
    <location>
        <position position="326"/>
    </location>
    <ligand>
        <name>Mg(2+)</name>
        <dbReference type="ChEBI" id="CHEBI:18420"/>
        <label>1</label>
    </ligand>
</feature>
<evidence type="ECO:0000313" key="2">
    <source>
        <dbReference type="EMBL" id="EON77431.1"/>
    </source>
</evidence>
<dbReference type="GO" id="GO:0046872">
    <property type="term" value="F:metal ion binding"/>
    <property type="evidence" value="ECO:0007669"/>
    <property type="project" value="UniProtKB-KW"/>
</dbReference>
<gene>
    <name evidence="2" type="ORF">ADIS_2082</name>
</gene>
<dbReference type="OrthoDB" id="9761704at2"/>
<keyword evidence="1" id="KW-0479">Metal-binding</keyword>
<proteinExistence type="predicted"/>
<dbReference type="SUPFAM" id="SSF101478">
    <property type="entry name" value="ADP-ribosylglycohydrolase"/>
    <property type="match status" value="1"/>
</dbReference>
<dbReference type="InterPro" id="IPR036705">
    <property type="entry name" value="Ribosyl_crysJ1_sf"/>
</dbReference>
<dbReference type="RefSeq" id="WP_010854220.1">
    <property type="nucleotide sequence ID" value="NZ_AQHR01000056.1"/>
</dbReference>
<dbReference type="EMBL" id="AQHR01000056">
    <property type="protein sequence ID" value="EON77431.1"/>
    <property type="molecule type" value="Genomic_DNA"/>
</dbReference>
<dbReference type="Pfam" id="PF03747">
    <property type="entry name" value="ADP_ribosyl_GH"/>
    <property type="match status" value="1"/>
</dbReference>
<comment type="caution">
    <text evidence="2">The sequence shown here is derived from an EMBL/GenBank/DDBJ whole genome shotgun (WGS) entry which is preliminary data.</text>
</comment>
<dbReference type="Gene3D" id="1.10.4080.10">
    <property type="entry name" value="ADP-ribosylation/Crystallin J1"/>
    <property type="match status" value="1"/>
</dbReference>
<protein>
    <submittedName>
        <fullName evidence="2">HesB/YadR/YfhF</fullName>
    </submittedName>
</protein>